<evidence type="ECO:0000313" key="8">
    <source>
        <dbReference type="EMBL" id="MDN5217252.1"/>
    </source>
</evidence>
<evidence type="ECO:0000256" key="5">
    <source>
        <dbReference type="ARBA" id="ARBA00023237"/>
    </source>
</evidence>
<keyword evidence="9" id="KW-1185">Reference proteome</keyword>
<evidence type="ECO:0000256" key="3">
    <source>
        <dbReference type="ARBA" id="ARBA00022729"/>
    </source>
</evidence>
<evidence type="ECO:0000256" key="2">
    <source>
        <dbReference type="ARBA" id="ARBA00006275"/>
    </source>
</evidence>
<dbReference type="Pfam" id="PF14322">
    <property type="entry name" value="SusD-like_3"/>
    <property type="match status" value="1"/>
</dbReference>
<evidence type="ECO:0000313" key="9">
    <source>
        <dbReference type="Proteomes" id="UP001172083"/>
    </source>
</evidence>
<dbReference type="SUPFAM" id="SSF48452">
    <property type="entry name" value="TPR-like"/>
    <property type="match status" value="1"/>
</dbReference>
<dbReference type="Gene3D" id="1.25.40.390">
    <property type="match status" value="1"/>
</dbReference>
<evidence type="ECO:0000256" key="1">
    <source>
        <dbReference type="ARBA" id="ARBA00004442"/>
    </source>
</evidence>
<evidence type="ECO:0000259" key="7">
    <source>
        <dbReference type="Pfam" id="PF14322"/>
    </source>
</evidence>
<comment type="similarity">
    <text evidence="2">Belongs to the SusD family.</text>
</comment>
<dbReference type="Proteomes" id="UP001172083">
    <property type="component" value="Unassembled WGS sequence"/>
</dbReference>
<dbReference type="InterPro" id="IPR011990">
    <property type="entry name" value="TPR-like_helical_dom_sf"/>
</dbReference>
<organism evidence="8 9">
    <name type="scientific">Agaribacillus aureus</name>
    <dbReference type="NCBI Taxonomy" id="3051825"/>
    <lineage>
        <taxon>Bacteria</taxon>
        <taxon>Pseudomonadati</taxon>
        <taxon>Bacteroidota</taxon>
        <taxon>Cytophagia</taxon>
        <taxon>Cytophagales</taxon>
        <taxon>Splendidivirgaceae</taxon>
        <taxon>Agaribacillus</taxon>
    </lineage>
</organism>
<comment type="caution">
    <text evidence="8">The sequence shown here is derived from an EMBL/GenBank/DDBJ whole genome shotgun (WGS) entry which is preliminary data.</text>
</comment>
<evidence type="ECO:0000256" key="4">
    <source>
        <dbReference type="ARBA" id="ARBA00023136"/>
    </source>
</evidence>
<dbReference type="Pfam" id="PF07980">
    <property type="entry name" value="SusD_RagB"/>
    <property type="match status" value="1"/>
</dbReference>
<sequence>MKNTILIIFIAAFFLGACEKDFLEVESPNLTDQAVWADPALAEAFVVGLYTSIRIADKEPGHNGNDTPAGFGRGFHWALWSSVSDETVYSNDDQTYLVQRGQMTPSNFGFMSTAWARGYRAIRDVNLALENIDTDDSPFSQEVREQLVAELHFIRANRYFDLLKGFGEIPIVGDRVTSLDDDDFSDLFDRKEIAEVVSYIESELDAAIAVLPADNGARATRGAAMAIKARLLLYAASPLYTDEVNDPQKWQDAADAAQAVMDLNKYSLVTGLDTDPAENYRQLFLQQRETSEDIFMRFYLETSTSGGRAIPIERMNGPNGSGGWGGNCPMQNFVDDFEMSNGLSIDDPASGYDPQDPYVDRDPRFYASVVFNGSMIRDRAYESFLPGGRDSPDGNEPWNTSPTGYLMRKFIREDITLNDWNNMGTTPWRYIRYAEILLNYAEAKNEASGPDQSVYDAINAIRNRAGMPDLPTGLSQDQMRSHIQNERRIELSFEEHRYFDVRRWKIAMEVENQEAGGISITREPDDSFTFAPKVALSGKTFREEHYWFPIPLDEIVASDGVLQQNPGY</sequence>
<dbReference type="InterPro" id="IPR012944">
    <property type="entry name" value="SusD_RagB_dom"/>
</dbReference>
<name>A0ABT8LHJ3_9BACT</name>
<protein>
    <submittedName>
        <fullName evidence="8">RagB/SusD family nutrient uptake outer membrane protein</fullName>
    </submittedName>
</protein>
<keyword evidence="4" id="KW-0472">Membrane</keyword>
<keyword evidence="3" id="KW-0732">Signal</keyword>
<feature type="domain" description="SusD-like N-terminal" evidence="7">
    <location>
        <begin position="21"/>
        <end position="233"/>
    </location>
</feature>
<keyword evidence="5" id="KW-0998">Cell outer membrane</keyword>
<evidence type="ECO:0000259" key="6">
    <source>
        <dbReference type="Pfam" id="PF07980"/>
    </source>
</evidence>
<gene>
    <name evidence="8" type="ORF">QQ020_34585</name>
</gene>
<dbReference type="EMBL" id="JAUJEB010000014">
    <property type="protein sequence ID" value="MDN5217252.1"/>
    <property type="molecule type" value="Genomic_DNA"/>
</dbReference>
<dbReference type="PROSITE" id="PS51257">
    <property type="entry name" value="PROKAR_LIPOPROTEIN"/>
    <property type="match status" value="1"/>
</dbReference>
<feature type="domain" description="RagB/SusD" evidence="6">
    <location>
        <begin position="292"/>
        <end position="568"/>
    </location>
</feature>
<comment type="subcellular location">
    <subcellularLocation>
        <location evidence="1">Cell outer membrane</location>
    </subcellularLocation>
</comment>
<reference evidence="8" key="1">
    <citation type="submission" date="2023-06" db="EMBL/GenBank/DDBJ databases">
        <title>Genomic of Agaribacillus aureum.</title>
        <authorList>
            <person name="Wang G."/>
        </authorList>
    </citation>
    <scope>NUCLEOTIDE SEQUENCE</scope>
    <source>
        <strain evidence="8">BMA12</strain>
    </source>
</reference>
<accession>A0ABT8LHJ3</accession>
<dbReference type="InterPro" id="IPR033985">
    <property type="entry name" value="SusD-like_N"/>
</dbReference>
<proteinExistence type="inferred from homology"/>
<dbReference type="RefSeq" id="WP_346762589.1">
    <property type="nucleotide sequence ID" value="NZ_JAUJEB010000014.1"/>
</dbReference>